<feature type="transmembrane region" description="Helical" evidence="1">
    <location>
        <begin position="179"/>
        <end position="201"/>
    </location>
</feature>
<reference evidence="2 3" key="1">
    <citation type="submission" date="2013-07" db="EMBL/GenBank/DDBJ databases">
        <authorList>
            <person name="Weinstock G."/>
            <person name="Sodergren E."/>
            <person name="Wylie T."/>
            <person name="Fulton L."/>
            <person name="Fulton R."/>
            <person name="Fronick C."/>
            <person name="O'Laughlin M."/>
            <person name="Godfrey J."/>
            <person name="Miner T."/>
            <person name="Herter B."/>
            <person name="Appelbaum E."/>
            <person name="Cordes M."/>
            <person name="Lek S."/>
            <person name="Wollam A."/>
            <person name="Pepin K.H."/>
            <person name="Palsikar V.B."/>
            <person name="Mitreva M."/>
            <person name="Wilson R.K."/>
        </authorList>
    </citation>
    <scope>NUCLEOTIDE SEQUENCE [LARGE SCALE GENOMIC DNA]</scope>
    <source>
        <strain evidence="2 3">ATCC 14940</strain>
    </source>
</reference>
<dbReference type="EMBL" id="AWSU01000162">
    <property type="protein sequence ID" value="ERI77257.1"/>
    <property type="molecule type" value="Genomic_DNA"/>
</dbReference>
<evidence type="ECO:0000313" key="2">
    <source>
        <dbReference type="EMBL" id="ERI77257.1"/>
    </source>
</evidence>
<feature type="transmembrane region" description="Helical" evidence="1">
    <location>
        <begin position="60"/>
        <end position="81"/>
    </location>
</feature>
<dbReference type="Proteomes" id="UP000016491">
    <property type="component" value="Unassembled WGS sequence"/>
</dbReference>
<keyword evidence="1" id="KW-1133">Transmembrane helix</keyword>
<feature type="transmembrane region" description="Helical" evidence="1">
    <location>
        <begin position="24"/>
        <end position="48"/>
    </location>
</feature>
<sequence>MDQQGGGSMVTKQSSRTTEDSKSIVFKTALFLCGLVILTTILLQLYYLNVNPGFAIKYSYVTNIISPLTYSIVFIVIFLAYKKVKSDEERSSLCLWGIIFLIILLKNTYNHLNLPGDLRPGDRILSEIPLEVSGAIIGICCTYLFAKRFRLKILFIINLCVLLVLLSSVLFPLESYMRMIFQQILDSSVILAADLFLLSICF</sequence>
<organism evidence="2 3">
    <name type="scientific">[Clostridium] symbiosum ATCC 14940</name>
    <dbReference type="NCBI Taxonomy" id="411472"/>
    <lineage>
        <taxon>Bacteria</taxon>
        <taxon>Bacillati</taxon>
        <taxon>Bacillota</taxon>
        <taxon>Clostridia</taxon>
        <taxon>Lachnospirales</taxon>
        <taxon>Lachnospiraceae</taxon>
        <taxon>Otoolea</taxon>
    </lineage>
</organism>
<feature type="transmembrane region" description="Helical" evidence="1">
    <location>
        <begin position="124"/>
        <end position="146"/>
    </location>
</feature>
<accession>A0ABC9TYF4</accession>
<evidence type="ECO:0000256" key="1">
    <source>
        <dbReference type="SAM" id="Phobius"/>
    </source>
</evidence>
<evidence type="ECO:0000313" key="3">
    <source>
        <dbReference type="Proteomes" id="UP000016491"/>
    </source>
</evidence>
<name>A0ABC9TYF4_CLOSY</name>
<keyword evidence="1" id="KW-0812">Transmembrane</keyword>
<feature type="transmembrane region" description="Helical" evidence="1">
    <location>
        <begin position="93"/>
        <end position="112"/>
    </location>
</feature>
<proteinExistence type="predicted"/>
<keyword evidence="1" id="KW-0472">Membrane</keyword>
<gene>
    <name evidence="2" type="ORF">CLOSYM_02155</name>
</gene>
<dbReference type="AlphaFoldDB" id="A0ABC9TYF4"/>
<comment type="caution">
    <text evidence="2">The sequence shown here is derived from an EMBL/GenBank/DDBJ whole genome shotgun (WGS) entry which is preliminary data.</text>
</comment>
<protein>
    <submittedName>
        <fullName evidence="2">Uncharacterized protein</fullName>
    </submittedName>
</protein>
<feature type="transmembrane region" description="Helical" evidence="1">
    <location>
        <begin position="153"/>
        <end position="173"/>
    </location>
</feature>